<dbReference type="HOGENOM" id="CLU_069412_0_0_1"/>
<dbReference type="OMA" id="REYRVFC"/>
<organism evidence="2 3">
    <name type="scientific">Eutypa lata (strain UCR-EL1)</name>
    <name type="common">Grapevine dieback disease fungus</name>
    <name type="synonym">Eutypa armeniacae</name>
    <dbReference type="NCBI Taxonomy" id="1287681"/>
    <lineage>
        <taxon>Eukaryota</taxon>
        <taxon>Fungi</taxon>
        <taxon>Dikarya</taxon>
        <taxon>Ascomycota</taxon>
        <taxon>Pezizomycotina</taxon>
        <taxon>Sordariomycetes</taxon>
        <taxon>Xylariomycetidae</taxon>
        <taxon>Xylariales</taxon>
        <taxon>Diatrypaceae</taxon>
        <taxon>Eutypa</taxon>
    </lineage>
</organism>
<keyword evidence="2" id="KW-0132">Cell division</keyword>
<dbReference type="GO" id="GO:0051301">
    <property type="term" value="P:cell division"/>
    <property type="evidence" value="ECO:0007669"/>
    <property type="project" value="UniProtKB-KW"/>
</dbReference>
<accession>M7T5W1</accession>
<dbReference type="OrthoDB" id="360540at2759"/>
<feature type="region of interest" description="Disordered" evidence="1">
    <location>
        <begin position="23"/>
        <end position="43"/>
    </location>
</feature>
<protein>
    <submittedName>
        <fullName evidence="2">Putative cell division cycle 123 protein</fullName>
    </submittedName>
</protein>
<dbReference type="Proteomes" id="UP000012174">
    <property type="component" value="Unassembled WGS sequence"/>
</dbReference>
<dbReference type="EMBL" id="KB707510">
    <property type="protein sequence ID" value="EMR62025.1"/>
    <property type="molecule type" value="Genomic_DNA"/>
</dbReference>
<feature type="compositionally biased region" description="Low complexity" evidence="1">
    <location>
        <begin position="23"/>
        <end position="32"/>
    </location>
</feature>
<sequence>MKLVKIDYHNGVLPETKRDTSTAFSTSFHTASEAPFDPNHRPSERPYSFQRWLPLILRTRGLAPSAAQTIPLSRPQAQLLLEAAEASIPKGDGTLNRLYVEDVASCIVEPVLSELQFPPEGLFVRLAACSPKDGMKKDALHSPDDVVLKIVTSIRARNAIRQALDEGEEKEADRPFELPLSFLPFDGRMGSVNEYRVFCPPGGKKISGISQYQWHKPWKFASLPKHPFYPKGADNMTAKISERAEDIRKLVMEELHERGEGDNDDDVLFMKQGFTFDILYDDLQDTCELVELNVFGARSPCGSCLFHWVKDREVLWGVEGVEPEFRIAI</sequence>
<proteinExistence type="predicted"/>
<dbReference type="AlphaFoldDB" id="M7T5W1"/>
<gene>
    <name evidence="2" type="ORF">UCREL1_11037</name>
</gene>
<evidence type="ECO:0000313" key="2">
    <source>
        <dbReference type="EMBL" id="EMR62025.1"/>
    </source>
</evidence>
<evidence type="ECO:0000313" key="3">
    <source>
        <dbReference type="Proteomes" id="UP000012174"/>
    </source>
</evidence>
<reference evidence="3" key="1">
    <citation type="journal article" date="2013" name="Genome Announc.">
        <title>Draft genome sequence of the grapevine dieback fungus Eutypa lata UCR-EL1.</title>
        <authorList>
            <person name="Blanco-Ulate B."/>
            <person name="Rolshausen P.E."/>
            <person name="Cantu D."/>
        </authorList>
    </citation>
    <scope>NUCLEOTIDE SEQUENCE [LARGE SCALE GENOMIC DNA]</scope>
    <source>
        <strain evidence="3">UCR-EL1</strain>
    </source>
</reference>
<keyword evidence="2" id="KW-0131">Cell cycle</keyword>
<dbReference type="KEGG" id="ela:UCREL1_11037"/>
<dbReference type="eggNOG" id="ENOG502SAJJ">
    <property type="taxonomic scope" value="Eukaryota"/>
</dbReference>
<keyword evidence="3" id="KW-1185">Reference proteome</keyword>
<evidence type="ECO:0000256" key="1">
    <source>
        <dbReference type="SAM" id="MobiDB-lite"/>
    </source>
</evidence>
<name>M7T5W1_EUTLA</name>